<sequence length="352" mass="39751">MKLADLTQQASEWLRASGPSHEVVISSRVRLARNLAGMPFLSKCTPSQQTELEQRLRQHVVASDVMGNGFYVDLTAAKPLDRQMLVERHLISRHLANAKYPRGVAISADETVAIMVNEEDHLRMQVLRSGLQLDQAIEQINRIDDALEQRLDWAFHGRFGYLTACPTNVGTGLRISVMLHLPALKLTGELDKVFHAARDMHLALRGLYGEGTKAAGDFFQLSNQTTLGKTEQQIVEEFTQQALPGYIQYEMQARDALANGPERTGLDDKIYRAIALLRSARMMNSDEMMYLLSLVRLGVNLGRITDIPLQTVNELFLLTQPAHLQRFLQREMNARQRAEARAELIQKRLSDH</sequence>
<name>A0A0F9WMQ6_9ZZZZ</name>
<dbReference type="Gene3D" id="3.30.590.10">
    <property type="entry name" value="Glutamine synthetase/guanido kinase, catalytic domain"/>
    <property type="match status" value="1"/>
</dbReference>
<dbReference type="AlphaFoldDB" id="A0A0F9WMQ6"/>
<evidence type="ECO:0000256" key="1">
    <source>
        <dbReference type="ARBA" id="ARBA00022679"/>
    </source>
</evidence>
<dbReference type="GO" id="GO:0046314">
    <property type="term" value="P:phosphocreatine biosynthetic process"/>
    <property type="evidence" value="ECO:0007669"/>
    <property type="project" value="InterPro"/>
</dbReference>
<organism evidence="6">
    <name type="scientific">marine sediment metagenome</name>
    <dbReference type="NCBI Taxonomy" id="412755"/>
    <lineage>
        <taxon>unclassified sequences</taxon>
        <taxon>metagenomes</taxon>
        <taxon>ecological metagenomes</taxon>
    </lineage>
</organism>
<keyword evidence="3" id="KW-0418">Kinase</keyword>
<evidence type="ECO:0000259" key="5">
    <source>
        <dbReference type="PROSITE" id="PS51510"/>
    </source>
</evidence>
<dbReference type="InterPro" id="IPR022414">
    <property type="entry name" value="ATP-guanido_PTrfase_cat"/>
</dbReference>
<dbReference type="InterPro" id="IPR022415">
    <property type="entry name" value="ATP-guanido_PTrfase_AS"/>
</dbReference>
<dbReference type="Pfam" id="PF00217">
    <property type="entry name" value="ATP-gua_Ptrans"/>
    <property type="match status" value="1"/>
</dbReference>
<keyword evidence="1" id="KW-0808">Transferase</keyword>
<comment type="caution">
    <text evidence="6">The sequence shown here is derived from an EMBL/GenBank/DDBJ whole genome shotgun (WGS) entry which is preliminary data.</text>
</comment>
<dbReference type="GO" id="GO:0005524">
    <property type="term" value="F:ATP binding"/>
    <property type="evidence" value="ECO:0007669"/>
    <property type="project" value="UniProtKB-KW"/>
</dbReference>
<dbReference type="InterPro" id="IPR000749">
    <property type="entry name" value="ATP-guanido_PTrfase"/>
</dbReference>
<keyword evidence="4" id="KW-0067">ATP-binding</keyword>
<dbReference type="GO" id="GO:0005615">
    <property type="term" value="C:extracellular space"/>
    <property type="evidence" value="ECO:0007669"/>
    <property type="project" value="TreeGrafter"/>
</dbReference>
<gene>
    <name evidence="6" type="ORF">LCGC14_0335270</name>
</gene>
<evidence type="ECO:0000256" key="3">
    <source>
        <dbReference type="ARBA" id="ARBA00022777"/>
    </source>
</evidence>
<dbReference type="PROSITE" id="PS51510">
    <property type="entry name" value="PHOSPHAGEN_KINASE_C"/>
    <property type="match status" value="1"/>
</dbReference>
<reference evidence="6" key="1">
    <citation type="journal article" date="2015" name="Nature">
        <title>Complex archaea that bridge the gap between prokaryotes and eukaryotes.</title>
        <authorList>
            <person name="Spang A."/>
            <person name="Saw J.H."/>
            <person name="Jorgensen S.L."/>
            <person name="Zaremba-Niedzwiedzka K."/>
            <person name="Martijn J."/>
            <person name="Lind A.E."/>
            <person name="van Eijk R."/>
            <person name="Schleper C."/>
            <person name="Guy L."/>
            <person name="Ettema T.J."/>
        </authorList>
    </citation>
    <scope>NUCLEOTIDE SEQUENCE</scope>
</reference>
<feature type="domain" description="Phosphagen kinase C-terminal" evidence="5">
    <location>
        <begin position="23"/>
        <end position="253"/>
    </location>
</feature>
<dbReference type="EMBL" id="LAZR01000240">
    <property type="protein sequence ID" value="KKN79898.1"/>
    <property type="molecule type" value="Genomic_DNA"/>
</dbReference>
<dbReference type="SUPFAM" id="SSF55931">
    <property type="entry name" value="Glutamine synthetase/guanido kinase"/>
    <property type="match status" value="1"/>
</dbReference>
<dbReference type="InterPro" id="IPR014746">
    <property type="entry name" value="Gln_synth/guanido_kin_cat_dom"/>
</dbReference>
<dbReference type="CDD" id="cd07930">
    <property type="entry name" value="bacterial_phosphagen_kinase"/>
    <property type="match status" value="1"/>
</dbReference>
<proteinExistence type="predicted"/>
<dbReference type="NCBIfam" id="NF002194">
    <property type="entry name" value="PRK01059.1-4"/>
    <property type="match status" value="1"/>
</dbReference>
<evidence type="ECO:0000256" key="4">
    <source>
        <dbReference type="ARBA" id="ARBA00022840"/>
    </source>
</evidence>
<dbReference type="InterPro" id="IPR023660">
    <property type="entry name" value="Arg_Kinase"/>
</dbReference>
<dbReference type="PANTHER" id="PTHR11547">
    <property type="entry name" value="ARGININE OR CREATINE KINASE"/>
    <property type="match status" value="1"/>
</dbReference>
<accession>A0A0F9WMQ6</accession>
<dbReference type="GO" id="GO:0004111">
    <property type="term" value="F:creatine kinase activity"/>
    <property type="evidence" value="ECO:0007669"/>
    <property type="project" value="InterPro"/>
</dbReference>
<dbReference type="PROSITE" id="PS00112">
    <property type="entry name" value="PHOSPHAGEN_KINASE"/>
    <property type="match status" value="1"/>
</dbReference>
<protein>
    <recommendedName>
        <fullName evidence="5">Phosphagen kinase C-terminal domain-containing protein</fullName>
    </recommendedName>
</protein>
<evidence type="ECO:0000313" key="6">
    <source>
        <dbReference type="EMBL" id="KKN79898.1"/>
    </source>
</evidence>
<evidence type="ECO:0000256" key="2">
    <source>
        <dbReference type="ARBA" id="ARBA00022741"/>
    </source>
</evidence>
<dbReference type="PANTHER" id="PTHR11547:SF38">
    <property type="entry name" value="ARGININE KINASE 1-RELATED"/>
    <property type="match status" value="1"/>
</dbReference>
<keyword evidence="2" id="KW-0547">Nucleotide-binding</keyword>